<keyword evidence="10" id="KW-1185">Reference proteome</keyword>
<dbReference type="CDD" id="cd16155">
    <property type="entry name" value="sulfatase_like"/>
    <property type="match status" value="1"/>
</dbReference>
<evidence type="ECO:0000256" key="6">
    <source>
        <dbReference type="ARBA" id="ARBA00022837"/>
    </source>
</evidence>
<evidence type="ECO:0000256" key="4">
    <source>
        <dbReference type="ARBA" id="ARBA00022729"/>
    </source>
</evidence>
<comment type="caution">
    <text evidence="9">The sequence shown here is derived from an EMBL/GenBank/DDBJ whole genome shotgun (WGS) entry which is preliminary data.</text>
</comment>
<evidence type="ECO:0000256" key="2">
    <source>
        <dbReference type="ARBA" id="ARBA00008779"/>
    </source>
</evidence>
<keyword evidence="6" id="KW-0106">Calcium</keyword>
<name>A0AAE4BVI2_9BACT</name>
<dbReference type="InterPro" id="IPR000917">
    <property type="entry name" value="Sulfatase_N"/>
</dbReference>
<evidence type="ECO:0000259" key="8">
    <source>
        <dbReference type="Pfam" id="PF00884"/>
    </source>
</evidence>
<organism evidence="9 10">
    <name type="scientific">Aureibacter tunicatorum</name>
    <dbReference type="NCBI Taxonomy" id="866807"/>
    <lineage>
        <taxon>Bacteria</taxon>
        <taxon>Pseudomonadati</taxon>
        <taxon>Bacteroidota</taxon>
        <taxon>Cytophagia</taxon>
        <taxon>Cytophagales</taxon>
        <taxon>Persicobacteraceae</taxon>
        <taxon>Aureibacter</taxon>
    </lineage>
</organism>
<dbReference type="Proteomes" id="UP001185092">
    <property type="component" value="Unassembled WGS sequence"/>
</dbReference>
<keyword evidence="5 9" id="KW-0378">Hydrolase</keyword>
<accession>A0AAE4BVI2</accession>
<keyword evidence="3" id="KW-0479">Metal-binding</keyword>
<protein>
    <submittedName>
        <fullName evidence="9">Choline-sulfatase</fullName>
        <ecNumber evidence="9">3.1.6.6</ecNumber>
    </submittedName>
</protein>
<dbReference type="EMBL" id="JAVDQD010000011">
    <property type="protein sequence ID" value="MDR6241753.1"/>
    <property type="molecule type" value="Genomic_DNA"/>
</dbReference>
<comment type="cofactor">
    <cofactor evidence="1">
        <name>Ca(2+)</name>
        <dbReference type="ChEBI" id="CHEBI:29108"/>
    </cofactor>
</comment>
<dbReference type="InterPro" id="IPR050738">
    <property type="entry name" value="Sulfatase"/>
</dbReference>
<dbReference type="Pfam" id="PF00884">
    <property type="entry name" value="Sulfatase"/>
    <property type="match status" value="1"/>
</dbReference>
<reference evidence="9" key="1">
    <citation type="submission" date="2023-07" db="EMBL/GenBank/DDBJ databases">
        <title>Genomic Encyclopedia of Type Strains, Phase IV (KMG-IV): sequencing the most valuable type-strain genomes for metagenomic binning, comparative biology and taxonomic classification.</title>
        <authorList>
            <person name="Goeker M."/>
        </authorList>
    </citation>
    <scope>NUCLEOTIDE SEQUENCE</scope>
    <source>
        <strain evidence="9">DSM 26174</strain>
    </source>
</reference>
<evidence type="ECO:0000256" key="5">
    <source>
        <dbReference type="ARBA" id="ARBA00022801"/>
    </source>
</evidence>
<sequence length="498" mass="57369">MNWKSRVIYTTIFAQCIAGQSCGGKEHKHPIEKQKPNILFILADDQCYETVRSLGNTEIHTPNLDRLVSSGTTFTHAYNMGGWNGAISTASRSMFNTGLFLWKSSKGNLKKKSVDPTTAGLMRDKEQLWSQRMSSQGYETYFAGKWHVKGVTSDEVFDHAKFEKKGMPKQTAEGYYRPQLGVEDLWSPSDTTFGGFWQGGKHWSEVLRDIGEEYILNHKSNSKKPFFMYLGFNAPHDPRQSPQEYVDMYPLDSIAVPSSFQEEYPDAETICGRKLRDERLAPYPRTPYSIKVNRQEYYAIITHMDAQIGRILEALDKSGQAENTYIFFTADHGLAVGNHGLMGKQNMYDHSIRSPFILTGPDVPRGKLISHDIYIQDAMASSLELAYGEEQKDIDFRSVMPLIRGDRIQNYESIYGAYINRQRMIRSNGYKLILYPQKGIYKLFDLQIDPYEVNNIAHNPEHKERIKSMYQELKLLQKNKYKDPLSLDDFYPELMKYE</sequence>
<comment type="PTM">
    <text evidence="7">The conversion to 3-oxoalanine (also known as C-formylglycine, FGly), of a serine or cysteine residue in prokaryotes and of a cysteine residue in eukaryotes, is critical for catalytic activity.</text>
</comment>
<dbReference type="Gene3D" id="3.40.720.10">
    <property type="entry name" value="Alkaline Phosphatase, subunit A"/>
    <property type="match status" value="1"/>
</dbReference>
<dbReference type="RefSeq" id="WP_309942811.1">
    <property type="nucleotide sequence ID" value="NZ_AP025309.1"/>
</dbReference>
<gene>
    <name evidence="9" type="ORF">HNQ88_004840</name>
</gene>
<dbReference type="PANTHER" id="PTHR42693:SF42">
    <property type="entry name" value="ARYLSULFATASE G"/>
    <property type="match status" value="1"/>
</dbReference>
<evidence type="ECO:0000256" key="3">
    <source>
        <dbReference type="ARBA" id="ARBA00022723"/>
    </source>
</evidence>
<dbReference type="EC" id="3.1.6.6" evidence="9"/>
<feature type="domain" description="Sulfatase N-terminal" evidence="8">
    <location>
        <begin position="36"/>
        <end position="386"/>
    </location>
</feature>
<dbReference type="GO" id="GO:0004065">
    <property type="term" value="F:arylsulfatase activity"/>
    <property type="evidence" value="ECO:0007669"/>
    <property type="project" value="TreeGrafter"/>
</dbReference>
<evidence type="ECO:0000256" key="1">
    <source>
        <dbReference type="ARBA" id="ARBA00001913"/>
    </source>
</evidence>
<dbReference type="InterPro" id="IPR017850">
    <property type="entry name" value="Alkaline_phosphatase_core_sf"/>
</dbReference>
<dbReference type="PANTHER" id="PTHR42693">
    <property type="entry name" value="ARYLSULFATASE FAMILY MEMBER"/>
    <property type="match status" value="1"/>
</dbReference>
<proteinExistence type="inferred from homology"/>
<dbReference type="InterPro" id="IPR024607">
    <property type="entry name" value="Sulfatase_CS"/>
</dbReference>
<evidence type="ECO:0000313" key="10">
    <source>
        <dbReference type="Proteomes" id="UP001185092"/>
    </source>
</evidence>
<dbReference type="GO" id="GO:0046872">
    <property type="term" value="F:metal ion binding"/>
    <property type="evidence" value="ECO:0007669"/>
    <property type="project" value="UniProtKB-KW"/>
</dbReference>
<evidence type="ECO:0000313" key="9">
    <source>
        <dbReference type="EMBL" id="MDR6241753.1"/>
    </source>
</evidence>
<dbReference type="AlphaFoldDB" id="A0AAE4BVI2"/>
<dbReference type="SUPFAM" id="SSF53649">
    <property type="entry name" value="Alkaline phosphatase-like"/>
    <property type="match status" value="1"/>
</dbReference>
<dbReference type="PROSITE" id="PS51257">
    <property type="entry name" value="PROKAR_LIPOPROTEIN"/>
    <property type="match status" value="1"/>
</dbReference>
<keyword evidence="4" id="KW-0732">Signal</keyword>
<feature type="modified residue" description="3-oxoalanine (Ser)" evidence="7">
    <location>
        <position position="88"/>
    </location>
</feature>
<dbReference type="GO" id="GO:0047753">
    <property type="term" value="F:choline-sulfatase activity"/>
    <property type="evidence" value="ECO:0007669"/>
    <property type="project" value="UniProtKB-EC"/>
</dbReference>
<dbReference type="PROSITE" id="PS00149">
    <property type="entry name" value="SULFATASE_2"/>
    <property type="match status" value="1"/>
</dbReference>
<comment type="similarity">
    <text evidence="2">Belongs to the sulfatase family.</text>
</comment>
<evidence type="ECO:0000256" key="7">
    <source>
        <dbReference type="PIRSR" id="PIRSR600917-52"/>
    </source>
</evidence>